<comment type="similarity">
    <text evidence="2">Belongs to the FAD-binding monooxygenase family.</text>
</comment>
<evidence type="ECO:0000256" key="3">
    <source>
        <dbReference type="ARBA" id="ARBA00022630"/>
    </source>
</evidence>
<evidence type="ECO:0008006" key="9">
    <source>
        <dbReference type="Google" id="ProtNLM"/>
    </source>
</evidence>
<keyword evidence="4" id="KW-0274">FAD</keyword>
<protein>
    <recommendedName>
        <fullName evidence="9">Flavin-binding monooxygenase</fullName>
    </recommendedName>
</protein>
<evidence type="ECO:0000313" key="7">
    <source>
        <dbReference type="EMBL" id="KAL2818466.1"/>
    </source>
</evidence>
<accession>A0ABR4HSJ5</accession>
<dbReference type="PANTHER" id="PTHR42877:SF4">
    <property type="entry name" value="FAD_NAD(P)-BINDING DOMAIN-CONTAINING PROTEIN-RELATED"/>
    <property type="match status" value="1"/>
</dbReference>
<dbReference type="SUPFAM" id="SSF51905">
    <property type="entry name" value="FAD/NAD(P)-binding domain"/>
    <property type="match status" value="2"/>
</dbReference>
<keyword evidence="5" id="KW-0560">Oxidoreductase</keyword>
<keyword evidence="3" id="KW-0285">Flavoprotein</keyword>
<keyword evidence="8" id="KW-1185">Reference proteome</keyword>
<keyword evidence="6" id="KW-0472">Membrane</keyword>
<dbReference type="InterPro" id="IPR036188">
    <property type="entry name" value="FAD/NAD-bd_sf"/>
</dbReference>
<dbReference type="Proteomes" id="UP001610335">
    <property type="component" value="Unassembled WGS sequence"/>
</dbReference>
<dbReference type="InterPro" id="IPR020946">
    <property type="entry name" value="Flavin_mOase-like"/>
</dbReference>
<feature type="transmembrane region" description="Helical" evidence="6">
    <location>
        <begin position="545"/>
        <end position="567"/>
    </location>
</feature>
<dbReference type="InterPro" id="IPR051209">
    <property type="entry name" value="FAD-bind_Monooxygenase_sf"/>
</dbReference>
<dbReference type="PANTHER" id="PTHR42877">
    <property type="entry name" value="L-ORNITHINE N(5)-MONOOXYGENASE-RELATED"/>
    <property type="match status" value="1"/>
</dbReference>
<proteinExistence type="inferred from homology"/>
<evidence type="ECO:0000256" key="4">
    <source>
        <dbReference type="ARBA" id="ARBA00022827"/>
    </source>
</evidence>
<organism evidence="7 8">
    <name type="scientific">Aspergillus cavernicola</name>
    <dbReference type="NCBI Taxonomy" id="176166"/>
    <lineage>
        <taxon>Eukaryota</taxon>
        <taxon>Fungi</taxon>
        <taxon>Dikarya</taxon>
        <taxon>Ascomycota</taxon>
        <taxon>Pezizomycotina</taxon>
        <taxon>Eurotiomycetes</taxon>
        <taxon>Eurotiomycetidae</taxon>
        <taxon>Eurotiales</taxon>
        <taxon>Aspergillaceae</taxon>
        <taxon>Aspergillus</taxon>
        <taxon>Aspergillus subgen. Nidulantes</taxon>
    </lineage>
</organism>
<sequence length="570" mass="63913">MADKLCANAQVGNRDYTNAAVVIIGAGISGMCMAIDLIKRNKCYNFVILEKSSGVGGTWHDNKYPGCCCDVVSILYSYSFEQYSRWSREYPSQEEILKYLTQVAEKYGLYKYIRFNSEVKEARWDGEEMKWKVGVEVSGEKDSQFASSYVLSSDFLASAVGQLNAPQTPDIPGLKDFRGKMMHSARWDWTYNYENKRIAIIGNGATAAQIVPEVAKVASHLIVYQRTPNWVIPRFDTGVSSLQQALLTYIPPLRMRKRSLSMDFRETFYDAVTDPQSVFSKRIRGWCLEGMRAQLANKPELWEKLTPNYAPGCKRVILSDDYYPALGQGNVELETRRISRITETGIEVEDSVLQEYDLIVLATGFKTVEFMYPIRIHGSNSRPLSDIWNEGASAYNGVTVEDLPNFGMFYGPNTNLGHNSIILMIEAQSRYLNALVGEVLQARRQGKSLAIKPNPDALRQYNGEIQAVLARSSFADPNCRSWYKTEGGKITNNWSGTVIDYQRNLSQVRWADYVVEGSAKDGVKPDKIANLGRVREETYISNSSLALTAVSVLAVVGGVLLQGSSLLRAR</sequence>
<name>A0ABR4HSJ5_9EURO</name>
<comment type="cofactor">
    <cofactor evidence="1">
        <name>FAD</name>
        <dbReference type="ChEBI" id="CHEBI:57692"/>
    </cofactor>
</comment>
<evidence type="ECO:0000256" key="5">
    <source>
        <dbReference type="ARBA" id="ARBA00023002"/>
    </source>
</evidence>
<evidence type="ECO:0000313" key="8">
    <source>
        <dbReference type="Proteomes" id="UP001610335"/>
    </source>
</evidence>
<keyword evidence="6" id="KW-0812">Transmembrane</keyword>
<dbReference type="EMBL" id="JBFXLS010000083">
    <property type="protein sequence ID" value="KAL2818466.1"/>
    <property type="molecule type" value="Genomic_DNA"/>
</dbReference>
<evidence type="ECO:0000256" key="6">
    <source>
        <dbReference type="SAM" id="Phobius"/>
    </source>
</evidence>
<dbReference type="Gene3D" id="3.50.50.60">
    <property type="entry name" value="FAD/NAD(P)-binding domain"/>
    <property type="match status" value="2"/>
</dbReference>
<reference evidence="7 8" key="1">
    <citation type="submission" date="2024-07" db="EMBL/GenBank/DDBJ databases">
        <title>Section-level genome sequencing and comparative genomics of Aspergillus sections Usti and Cavernicolus.</title>
        <authorList>
            <consortium name="Lawrence Berkeley National Laboratory"/>
            <person name="Nybo J.L."/>
            <person name="Vesth T.C."/>
            <person name="Theobald S."/>
            <person name="Frisvad J.C."/>
            <person name="Larsen T.O."/>
            <person name="Kjaerboelling I."/>
            <person name="Rothschild-Mancinelli K."/>
            <person name="Lyhne E.K."/>
            <person name="Kogle M.E."/>
            <person name="Barry K."/>
            <person name="Clum A."/>
            <person name="Na H."/>
            <person name="Ledsgaard L."/>
            <person name="Lin J."/>
            <person name="Lipzen A."/>
            <person name="Kuo A."/>
            <person name="Riley R."/>
            <person name="Mondo S."/>
            <person name="LaButti K."/>
            <person name="Haridas S."/>
            <person name="Pangalinan J."/>
            <person name="Salamov A.A."/>
            <person name="Simmons B.A."/>
            <person name="Magnuson J.K."/>
            <person name="Chen J."/>
            <person name="Drula E."/>
            <person name="Henrissat B."/>
            <person name="Wiebenga A."/>
            <person name="Lubbers R.J."/>
            <person name="Gomes A.C."/>
            <person name="Makela M.R."/>
            <person name="Stajich J."/>
            <person name="Grigoriev I.V."/>
            <person name="Mortensen U.H."/>
            <person name="De vries R.P."/>
            <person name="Baker S.E."/>
            <person name="Andersen M.R."/>
        </authorList>
    </citation>
    <scope>NUCLEOTIDE SEQUENCE [LARGE SCALE GENOMIC DNA]</scope>
    <source>
        <strain evidence="7 8">CBS 600.67</strain>
    </source>
</reference>
<comment type="caution">
    <text evidence="7">The sequence shown here is derived from an EMBL/GenBank/DDBJ whole genome shotgun (WGS) entry which is preliminary data.</text>
</comment>
<gene>
    <name evidence="7" type="ORF">BDW59DRAFT_181883</name>
</gene>
<keyword evidence="6" id="KW-1133">Transmembrane helix</keyword>
<dbReference type="Pfam" id="PF00743">
    <property type="entry name" value="FMO-like"/>
    <property type="match status" value="1"/>
</dbReference>
<evidence type="ECO:0000256" key="2">
    <source>
        <dbReference type="ARBA" id="ARBA00010139"/>
    </source>
</evidence>
<evidence type="ECO:0000256" key="1">
    <source>
        <dbReference type="ARBA" id="ARBA00001974"/>
    </source>
</evidence>